<evidence type="ECO:0000259" key="1">
    <source>
        <dbReference type="PROSITE" id="PS51352"/>
    </source>
</evidence>
<protein>
    <submittedName>
        <fullName evidence="2">Thioredoxin family protein</fullName>
    </submittedName>
</protein>
<dbReference type="PROSITE" id="PS51352">
    <property type="entry name" value="THIOREDOXIN_2"/>
    <property type="match status" value="1"/>
</dbReference>
<organism evidence="2 3">
    <name type="scientific">Hyalangium rubrum</name>
    <dbReference type="NCBI Taxonomy" id="3103134"/>
    <lineage>
        <taxon>Bacteria</taxon>
        <taxon>Pseudomonadati</taxon>
        <taxon>Myxococcota</taxon>
        <taxon>Myxococcia</taxon>
        <taxon>Myxococcales</taxon>
        <taxon>Cystobacterineae</taxon>
        <taxon>Archangiaceae</taxon>
        <taxon>Hyalangium</taxon>
    </lineage>
</organism>
<comment type="caution">
    <text evidence="2">The sequence shown here is derived from an EMBL/GenBank/DDBJ whole genome shotgun (WGS) entry which is preliminary data.</text>
</comment>
<dbReference type="Proteomes" id="UP001291309">
    <property type="component" value="Unassembled WGS sequence"/>
</dbReference>
<dbReference type="RefSeq" id="WP_321550016.1">
    <property type="nucleotide sequence ID" value="NZ_JAXIVS010000014.1"/>
</dbReference>
<name>A0ABU5HCW5_9BACT</name>
<gene>
    <name evidence="2" type="ORF">SYV04_33245</name>
</gene>
<dbReference type="Pfam" id="PF00085">
    <property type="entry name" value="Thioredoxin"/>
    <property type="match status" value="1"/>
</dbReference>
<dbReference type="EMBL" id="JAXIVS010000014">
    <property type="protein sequence ID" value="MDY7231304.1"/>
    <property type="molecule type" value="Genomic_DNA"/>
</dbReference>
<reference evidence="2 3" key="1">
    <citation type="submission" date="2023-12" db="EMBL/GenBank/DDBJ databases">
        <title>the genome sequence of Hyalangium sp. s54d21.</title>
        <authorList>
            <person name="Zhang X."/>
        </authorList>
    </citation>
    <scope>NUCLEOTIDE SEQUENCE [LARGE SCALE GENOMIC DNA]</scope>
    <source>
        <strain evidence="3">s54d21</strain>
    </source>
</reference>
<sequence length="102" mass="11155">MPDLTAHLAPGKVTVFDFYADWCAPCRKVDAHVFGLLNQRSDIAYRKLNVVSWESPLAKRYLGGVPNLPYLVVYGKDGQPVRSVTGFDLSALDAAISEGASR</sequence>
<dbReference type="Gene3D" id="3.40.30.10">
    <property type="entry name" value="Glutaredoxin"/>
    <property type="match status" value="1"/>
</dbReference>
<evidence type="ECO:0000313" key="2">
    <source>
        <dbReference type="EMBL" id="MDY7231304.1"/>
    </source>
</evidence>
<feature type="domain" description="Thioredoxin" evidence="1">
    <location>
        <begin position="1"/>
        <end position="101"/>
    </location>
</feature>
<keyword evidence="3" id="KW-1185">Reference proteome</keyword>
<dbReference type="SUPFAM" id="SSF52833">
    <property type="entry name" value="Thioredoxin-like"/>
    <property type="match status" value="1"/>
</dbReference>
<dbReference type="InterPro" id="IPR013766">
    <property type="entry name" value="Thioredoxin_domain"/>
</dbReference>
<dbReference type="InterPro" id="IPR036249">
    <property type="entry name" value="Thioredoxin-like_sf"/>
</dbReference>
<proteinExistence type="predicted"/>
<accession>A0ABU5HCW5</accession>
<evidence type="ECO:0000313" key="3">
    <source>
        <dbReference type="Proteomes" id="UP001291309"/>
    </source>
</evidence>
<dbReference type="CDD" id="cd02947">
    <property type="entry name" value="TRX_family"/>
    <property type="match status" value="1"/>
</dbReference>